<keyword evidence="4" id="KW-1185">Reference proteome</keyword>
<dbReference type="AlphaFoldDB" id="A0A8J7Z6D1"/>
<sequence length="421" mass="47504">MPLLDQGVDSTIQTASDRCIVVFDLASSGHHPVYIQHLVSHWRQNHLPGTLQIVVSPEFINRHPKVVSLALETAQSQIQFTAITAEEYAHYQSQTSLISRSFAEWNLFCRYASQLQATYGLLMYFDSLQVPLLLGKKPPCPVGGIYFRPTFHYSEFANYKPAHTDRIRQWRQKLLLRLILRKPEVDTLFCLDPFVVKQIEQFGEPVRVVPLADPVQLHMCDRTVAEQLRQELGIGRDRTVFLMLGELSARKGMHQVFEAISALPSAARQRVCLVLAGAICVSERAEIEAGIQQVSQSATQIIVCDRYIREPQPFFEMADVVLAPYQRHVGMSSILVHAAAVQKPVIASDFGLMGELVRRYQLGLAVDAEKPGAIAQSILEALDGLDRQCDRQKMEHFVNQNLAENFVKTLSDQLLNQTQTR</sequence>
<dbReference type="PANTHER" id="PTHR46401">
    <property type="entry name" value="GLYCOSYLTRANSFERASE WBBK-RELATED"/>
    <property type="match status" value="1"/>
</dbReference>
<dbReference type="PANTHER" id="PTHR46401:SF2">
    <property type="entry name" value="GLYCOSYLTRANSFERASE WBBK-RELATED"/>
    <property type="match status" value="1"/>
</dbReference>
<proteinExistence type="predicted"/>
<dbReference type="Proteomes" id="UP000646053">
    <property type="component" value="Unassembled WGS sequence"/>
</dbReference>
<evidence type="ECO:0000256" key="1">
    <source>
        <dbReference type="ARBA" id="ARBA00022679"/>
    </source>
</evidence>
<reference evidence="3" key="1">
    <citation type="submission" date="2019-12" db="EMBL/GenBank/DDBJ databases">
        <title>High-Quality draft genome sequences of three cyanobacteria isolated from the limestone walls of the Old Cathedral of Coimbra.</title>
        <authorList>
            <person name="Tiago I."/>
            <person name="Soares F."/>
            <person name="Portugal A."/>
        </authorList>
    </citation>
    <scope>NUCLEOTIDE SEQUENCE</scope>
    <source>
        <strain evidence="3">A</strain>
    </source>
</reference>
<evidence type="ECO:0000313" key="3">
    <source>
        <dbReference type="EMBL" id="NDJ18731.1"/>
    </source>
</evidence>
<organism evidence="3 4">
    <name type="scientific">Myxacorys almedinensis A</name>
    <dbReference type="NCBI Taxonomy" id="2690445"/>
    <lineage>
        <taxon>Bacteria</taxon>
        <taxon>Bacillati</taxon>
        <taxon>Cyanobacteriota</taxon>
        <taxon>Cyanophyceae</taxon>
        <taxon>Leptolyngbyales</taxon>
        <taxon>Leptolyngbyaceae</taxon>
        <taxon>Myxacorys</taxon>
        <taxon>Myxacorys almedinensis</taxon>
    </lineage>
</organism>
<evidence type="ECO:0000259" key="2">
    <source>
        <dbReference type="Pfam" id="PF00534"/>
    </source>
</evidence>
<keyword evidence="1" id="KW-0808">Transferase</keyword>
<dbReference type="GO" id="GO:0016757">
    <property type="term" value="F:glycosyltransferase activity"/>
    <property type="evidence" value="ECO:0007669"/>
    <property type="project" value="InterPro"/>
</dbReference>
<accession>A0A8J7Z6D1</accession>
<feature type="domain" description="Glycosyl transferase family 1" evidence="2">
    <location>
        <begin position="226"/>
        <end position="384"/>
    </location>
</feature>
<dbReference type="RefSeq" id="WP_162424259.1">
    <property type="nucleotide sequence ID" value="NZ_WVIE01000019.1"/>
</dbReference>
<evidence type="ECO:0000313" key="4">
    <source>
        <dbReference type="Proteomes" id="UP000646053"/>
    </source>
</evidence>
<dbReference type="SUPFAM" id="SSF53756">
    <property type="entry name" value="UDP-Glycosyltransferase/glycogen phosphorylase"/>
    <property type="match status" value="1"/>
</dbReference>
<protein>
    <submittedName>
        <fullName evidence="3">Glycosyltransferase</fullName>
    </submittedName>
</protein>
<name>A0A8J7Z6D1_9CYAN</name>
<dbReference type="InterPro" id="IPR001296">
    <property type="entry name" value="Glyco_trans_1"/>
</dbReference>
<gene>
    <name evidence="3" type="ORF">GS601_15785</name>
</gene>
<comment type="caution">
    <text evidence="3">The sequence shown here is derived from an EMBL/GenBank/DDBJ whole genome shotgun (WGS) entry which is preliminary data.</text>
</comment>
<dbReference type="EMBL" id="WVIE01000019">
    <property type="protein sequence ID" value="NDJ18731.1"/>
    <property type="molecule type" value="Genomic_DNA"/>
</dbReference>
<dbReference type="Gene3D" id="3.40.50.2000">
    <property type="entry name" value="Glycogen Phosphorylase B"/>
    <property type="match status" value="1"/>
</dbReference>
<dbReference type="Pfam" id="PF00534">
    <property type="entry name" value="Glycos_transf_1"/>
    <property type="match status" value="1"/>
</dbReference>